<dbReference type="PANTHER" id="PTHR45632:SF30">
    <property type="entry name" value="BTB DOMAIN-CONTAINING PROTEIN"/>
    <property type="match status" value="1"/>
</dbReference>
<dbReference type="EMBL" id="JARBDR010000640">
    <property type="protein sequence ID" value="KAJ8310198.1"/>
    <property type="molecule type" value="Genomic_DNA"/>
</dbReference>
<accession>A0ABQ9F3P7</accession>
<dbReference type="PANTHER" id="PTHR45632">
    <property type="entry name" value="LD33804P"/>
    <property type="match status" value="1"/>
</dbReference>
<evidence type="ECO:0000313" key="2">
    <source>
        <dbReference type="EMBL" id="KAJ8310198.1"/>
    </source>
</evidence>
<evidence type="ECO:0000256" key="1">
    <source>
        <dbReference type="ARBA" id="ARBA00022441"/>
    </source>
</evidence>
<dbReference type="InterPro" id="IPR006652">
    <property type="entry name" value="Kelch_1"/>
</dbReference>
<organism evidence="2 3">
    <name type="scientific">Tegillarca granosa</name>
    <name type="common">Malaysian cockle</name>
    <name type="synonym">Anadara granosa</name>
    <dbReference type="NCBI Taxonomy" id="220873"/>
    <lineage>
        <taxon>Eukaryota</taxon>
        <taxon>Metazoa</taxon>
        <taxon>Spiralia</taxon>
        <taxon>Lophotrochozoa</taxon>
        <taxon>Mollusca</taxon>
        <taxon>Bivalvia</taxon>
        <taxon>Autobranchia</taxon>
        <taxon>Pteriomorphia</taxon>
        <taxon>Arcoida</taxon>
        <taxon>Arcoidea</taxon>
        <taxon>Arcidae</taxon>
        <taxon>Tegillarca</taxon>
    </lineage>
</organism>
<dbReference type="Pfam" id="PF24681">
    <property type="entry name" value="Kelch_KLHDC2_KLHL20_DRC7"/>
    <property type="match status" value="1"/>
</dbReference>
<proteinExistence type="predicted"/>
<evidence type="ECO:0000313" key="3">
    <source>
        <dbReference type="Proteomes" id="UP001217089"/>
    </source>
</evidence>
<dbReference type="PRINTS" id="PR00501">
    <property type="entry name" value="KELCHREPEAT"/>
</dbReference>
<gene>
    <name evidence="2" type="ORF">KUTeg_012063</name>
</gene>
<dbReference type="Proteomes" id="UP001217089">
    <property type="component" value="Unassembled WGS sequence"/>
</dbReference>
<protein>
    <submittedName>
        <fullName evidence="2">Uncharacterized protein</fullName>
    </submittedName>
</protein>
<comment type="caution">
    <text evidence="2">The sequence shown here is derived from an EMBL/GenBank/DDBJ whole genome shotgun (WGS) entry which is preliminary data.</text>
</comment>
<keyword evidence="1" id="KW-0880">Kelch repeat</keyword>
<reference evidence="2 3" key="1">
    <citation type="submission" date="2022-12" db="EMBL/GenBank/DDBJ databases">
        <title>Chromosome-level genome of Tegillarca granosa.</title>
        <authorList>
            <person name="Kim J."/>
        </authorList>
    </citation>
    <scope>NUCLEOTIDE SEQUENCE [LARGE SCALE GENOMIC DNA]</scope>
    <source>
        <strain evidence="2">Teg-2019</strain>
        <tissue evidence="2">Adductor muscle</tissue>
    </source>
</reference>
<dbReference type="Gene3D" id="2.120.10.80">
    <property type="entry name" value="Kelch-type beta propeller"/>
    <property type="match status" value="1"/>
</dbReference>
<keyword evidence="3" id="KW-1185">Reference proteome</keyword>
<sequence length="381" mass="42837">MNHVRFANISSYYFCDKIDSCSMLKDCESLRKTLATVRYYHMLRNRQQEMDLNLMPRRGMVYERGVMIIANPYTEDSLKKYNSMEMLLPKTGEVIHICKLPQSLYTPGCAITGDNQIYLAGGAIRKINYRGSITTEGVSNNFYIFDQIDGSWQPKAKMHMSRSQFGLTVVDGYAYAIGGQDGTEILSTVERYDPHTNAWMLVAPLPKPLRFMTSISYRGKLYVFGGESSGDISNSAYRYEPTEDVWIELPPMNTPRVLAGSVVYRDKLYVIGGNSALSDKWKKEFLPEHCVSTVEVLDPTTDSWGPGPELPNALCGAGIVKYGNTILIVGGEDDKSWMAGLCWLKEEKGKQSWVEGQELPTVMSTFGCVVANIQHEVLKQQ</sequence>
<name>A0ABQ9F3P7_TEGGR</name>
<dbReference type="SUPFAM" id="SSF117281">
    <property type="entry name" value="Kelch motif"/>
    <property type="match status" value="1"/>
</dbReference>
<dbReference type="SMART" id="SM00612">
    <property type="entry name" value="Kelch"/>
    <property type="match status" value="4"/>
</dbReference>
<dbReference type="InterPro" id="IPR015915">
    <property type="entry name" value="Kelch-typ_b-propeller"/>
</dbReference>